<dbReference type="OrthoDB" id="5951194at2759"/>
<feature type="non-terminal residue" evidence="4">
    <location>
        <position position="565"/>
    </location>
</feature>
<evidence type="ECO:0008006" key="6">
    <source>
        <dbReference type="Google" id="ProtNLM"/>
    </source>
</evidence>
<dbReference type="PROSITE" id="PS01285">
    <property type="entry name" value="FA58C_1"/>
    <property type="match status" value="2"/>
</dbReference>
<dbReference type="EMBL" id="RCHS01002221">
    <property type="protein sequence ID" value="RMX48983.1"/>
    <property type="molecule type" value="Genomic_DNA"/>
</dbReference>
<dbReference type="PANTHER" id="PTHR24543:SF291">
    <property type="entry name" value="SMOKE ALARM, ISOFORM D"/>
    <property type="match status" value="1"/>
</dbReference>
<dbReference type="Proteomes" id="UP000275408">
    <property type="component" value="Unassembled WGS sequence"/>
</dbReference>
<evidence type="ECO:0000313" key="4">
    <source>
        <dbReference type="EMBL" id="RMX48983.1"/>
    </source>
</evidence>
<sequence length="565" mass="64234">MPLSKGAIATWSVLIYWQVRDTLSSVTQCQGATYSIQNRVLTGHAFRTKPCATMECCVILCGEDPNCKSINYYRKTKTCELNNVSTVVSPESMVDFELSMYMTNAFSPCHLDFECEGQGRICQVMEGWSYCKVCMEALGLEDKIIPDSSITASSGAQPSLFRLNSPSAWVADHSDPEPWIQVDLGKDAVIKKIATQGKLGAYQWVRTYTLSSRANGDTDWVTYKENDDEKVFQGNNDQTTVISHVLPQHIRARFVRFWPKTWTYIYRAMRAEVYGCFLRKMTAPLTKGVIATYVVIIFWQVRVSFSSGAQCQNVTYSSQNRVLTNHAFATEPFATIKSCVIFCKERPQCKSINYYQTTETCEMNTMNAELSPENMMDFKTAVYMTIAPCYYDKECRSQEEICLVQEGGRKCKACLNEALGLEDGRIPDSAFNASSIENQNTLPHLVRLNSDKAWSASRGDNEPWVQVDLGKDVVIRKIATQGKHDAYQHTKTYMLSSRADGETDWVLYKEDNVEKIFQGNDEDKDTVVFNVLSQHIRARFVRLWPKTTKNGYKTMRVELYGCFLQ</sequence>
<organism evidence="4 5">
    <name type="scientific">Pocillopora damicornis</name>
    <name type="common">Cauliflower coral</name>
    <name type="synonym">Millepora damicornis</name>
    <dbReference type="NCBI Taxonomy" id="46731"/>
    <lineage>
        <taxon>Eukaryota</taxon>
        <taxon>Metazoa</taxon>
        <taxon>Cnidaria</taxon>
        <taxon>Anthozoa</taxon>
        <taxon>Hexacorallia</taxon>
        <taxon>Scleractinia</taxon>
        <taxon>Astrocoeniina</taxon>
        <taxon>Pocilloporidae</taxon>
        <taxon>Pocillopora</taxon>
    </lineage>
</organism>
<feature type="domain" description="F5/8 type C" evidence="2">
    <location>
        <begin position="134"/>
        <end position="276"/>
    </location>
</feature>
<dbReference type="InterPro" id="IPR000421">
    <property type="entry name" value="FA58C"/>
</dbReference>
<dbReference type="AlphaFoldDB" id="A0A3M6U5L9"/>
<dbReference type="SUPFAM" id="SSF57414">
    <property type="entry name" value="Hairpin loop containing domain-like"/>
    <property type="match status" value="2"/>
</dbReference>
<keyword evidence="5" id="KW-1185">Reference proteome</keyword>
<dbReference type="SUPFAM" id="SSF49785">
    <property type="entry name" value="Galactose-binding domain-like"/>
    <property type="match status" value="2"/>
</dbReference>
<dbReference type="PROSITE" id="PS01286">
    <property type="entry name" value="FA58C_2"/>
    <property type="match status" value="2"/>
</dbReference>
<dbReference type="PROSITE" id="PS50948">
    <property type="entry name" value="PAN"/>
    <property type="match status" value="2"/>
</dbReference>
<reference evidence="4 5" key="1">
    <citation type="journal article" date="2018" name="Sci. Rep.">
        <title>Comparative analysis of the Pocillopora damicornis genome highlights role of immune system in coral evolution.</title>
        <authorList>
            <person name="Cunning R."/>
            <person name="Bay R.A."/>
            <person name="Gillette P."/>
            <person name="Baker A.C."/>
            <person name="Traylor-Knowles N."/>
        </authorList>
    </citation>
    <scope>NUCLEOTIDE SEQUENCE [LARGE SCALE GENOMIC DNA]</scope>
    <source>
        <strain evidence="4">RSMAS</strain>
        <tissue evidence="4">Whole animal</tissue>
    </source>
</reference>
<dbReference type="Pfam" id="PF00024">
    <property type="entry name" value="PAN_1"/>
    <property type="match status" value="2"/>
</dbReference>
<evidence type="ECO:0000256" key="1">
    <source>
        <dbReference type="SAM" id="SignalP"/>
    </source>
</evidence>
<dbReference type="InterPro" id="IPR003609">
    <property type="entry name" value="Pan_app"/>
</dbReference>
<dbReference type="SMART" id="SM00473">
    <property type="entry name" value="PAN_AP"/>
    <property type="match status" value="2"/>
</dbReference>
<feature type="chain" id="PRO_5017973780" description="F5/8 type C domain-containing protein" evidence="1">
    <location>
        <begin position="25"/>
        <end position="565"/>
    </location>
</feature>
<dbReference type="FunFam" id="2.60.120.260:FF:000016">
    <property type="entry name" value="Contactin-associated protein-like 4 isoform 1"/>
    <property type="match status" value="1"/>
</dbReference>
<dbReference type="PANTHER" id="PTHR24543">
    <property type="entry name" value="MULTICOPPER OXIDASE-RELATED"/>
    <property type="match status" value="1"/>
</dbReference>
<feature type="domain" description="F5/8 type C" evidence="2">
    <location>
        <begin position="414"/>
        <end position="562"/>
    </location>
</feature>
<dbReference type="SMART" id="SM00231">
    <property type="entry name" value="FA58C"/>
    <property type="match status" value="2"/>
</dbReference>
<comment type="caution">
    <text evidence="4">The sequence shown here is derived from an EMBL/GenBank/DDBJ whole genome shotgun (WGS) entry which is preliminary data.</text>
</comment>
<name>A0A3M6U5L9_POCDA</name>
<evidence type="ECO:0000259" key="2">
    <source>
        <dbReference type="PROSITE" id="PS50022"/>
    </source>
</evidence>
<dbReference type="Pfam" id="PF00754">
    <property type="entry name" value="F5_F8_type_C"/>
    <property type="match status" value="2"/>
</dbReference>
<keyword evidence="1" id="KW-0732">Signal</keyword>
<feature type="domain" description="Apple" evidence="3">
    <location>
        <begin position="311"/>
        <end position="395"/>
    </location>
</feature>
<dbReference type="InterPro" id="IPR008979">
    <property type="entry name" value="Galactose-bd-like_sf"/>
</dbReference>
<proteinExistence type="predicted"/>
<dbReference type="CDD" id="cd01099">
    <property type="entry name" value="PAN_AP_HGF"/>
    <property type="match status" value="1"/>
</dbReference>
<gene>
    <name evidence="4" type="ORF">pdam_00008303</name>
</gene>
<dbReference type="CDD" id="cd00057">
    <property type="entry name" value="FA58C"/>
    <property type="match status" value="2"/>
</dbReference>
<feature type="signal peptide" evidence="1">
    <location>
        <begin position="1"/>
        <end position="24"/>
    </location>
</feature>
<protein>
    <recommendedName>
        <fullName evidence="6">F5/8 type C domain-containing protein</fullName>
    </recommendedName>
</protein>
<dbReference type="Gene3D" id="2.60.120.260">
    <property type="entry name" value="Galactose-binding domain-like"/>
    <property type="match status" value="2"/>
</dbReference>
<evidence type="ECO:0000313" key="5">
    <source>
        <dbReference type="Proteomes" id="UP000275408"/>
    </source>
</evidence>
<evidence type="ECO:0000259" key="3">
    <source>
        <dbReference type="PROSITE" id="PS50948"/>
    </source>
</evidence>
<dbReference type="PROSITE" id="PS50022">
    <property type="entry name" value="FA58C_3"/>
    <property type="match status" value="2"/>
</dbReference>
<accession>A0A3M6U5L9</accession>
<feature type="domain" description="Apple" evidence="3">
    <location>
        <begin position="29"/>
        <end position="105"/>
    </location>
</feature>